<evidence type="ECO:0000256" key="3">
    <source>
        <dbReference type="ARBA" id="ARBA00023163"/>
    </source>
</evidence>
<dbReference type="PROSITE" id="PS01124">
    <property type="entry name" value="HTH_ARAC_FAMILY_2"/>
    <property type="match status" value="1"/>
</dbReference>
<protein>
    <submittedName>
        <fullName evidence="7">Response regulator</fullName>
    </submittedName>
</protein>
<evidence type="ECO:0000256" key="1">
    <source>
        <dbReference type="ARBA" id="ARBA00023015"/>
    </source>
</evidence>
<reference evidence="8" key="1">
    <citation type="submission" date="2018-12" db="EMBL/GenBank/DDBJ databases">
        <title>Complete genome sequence of Paenibacillus sp. MBLB1234.</title>
        <authorList>
            <person name="Nam Y.-D."/>
            <person name="Kang J."/>
            <person name="Chung W.-H."/>
            <person name="Park Y.S."/>
        </authorList>
    </citation>
    <scope>NUCLEOTIDE SEQUENCE [LARGE SCALE GENOMIC DNA]</scope>
    <source>
        <strain evidence="8">MBLB1234</strain>
    </source>
</reference>
<proteinExistence type="predicted"/>
<dbReference type="SUPFAM" id="SSF46689">
    <property type="entry name" value="Homeodomain-like"/>
    <property type="match status" value="2"/>
</dbReference>
<dbReference type="Proteomes" id="UP000270678">
    <property type="component" value="Chromosome"/>
</dbReference>
<feature type="domain" description="Response regulatory" evidence="6">
    <location>
        <begin position="24"/>
        <end position="141"/>
    </location>
</feature>
<evidence type="ECO:0000313" key="8">
    <source>
        <dbReference type="Proteomes" id="UP000270678"/>
    </source>
</evidence>
<dbReference type="GO" id="GO:0043565">
    <property type="term" value="F:sequence-specific DNA binding"/>
    <property type="evidence" value="ECO:0007669"/>
    <property type="project" value="InterPro"/>
</dbReference>
<dbReference type="GO" id="GO:0003700">
    <property type="term" value="F:DNA-binding transcription factor activity"/>
    <property type="evidence" value="ECO:0007669"/>
    <property type="project" value="InterPro"/>
</dbReference>
<dbReference type="SMART" id="SM00342">
    <property type="entry name" value="HTH_ARAC"/>
    <property type="match status" value="1"/>
</dbReference>
<dbReference type="KEGG" id="plut:EI981_16745"/>
<sequence>MELLWEESKDRLTADVEGSCMIYRMMLVDDDVPMLSYLEQLLPWDELGLRITSSACSSIQALRLFKEMDPQLVITDIGLPQMDGVELAMEMKKINPDVRIIFLTCHEDFSYARKAVQISADDYLIKDELTSVKLKESVLKAVSHLDEMTSRLEQLSDRIEIQRHKNLLKQSFMKQVLSGDDSDSVKKLGLRIGVVWKKSDFLMAHGMFDYASFAARYSFKDLPPIRFALYNIAENLALAIDGMSVFQDEDGTILLIYNYEKNLAVNACERFGRYIDQVHRAVQQYIKVRIRVVVSNPFQGVKSIGSIHSRLKQYDSDLYYDSVSSAVMQDWKPAEWLRTPHMTTGVRASFLAAAREGNPKLLLDLFDKSLAEMKESRVSPSRGRSECSQMIRMIEFELGYQGESESFHYYFLHAGRIEESLELIHMRIEHVMGPTADSVMMFSKTPRLKVIEDYVIEHISENITAVTMASHLFLNPNYFSRYFKKLTGMNFTDYVHSLKMDMAAQMIKNDAGKIEVISMKLGYSDRTYFSKVFKKYNGVTPSEYRH</sequence>
<feature type="domain" description="HTH araC/xylS-type" evidence="5">
    <location>
        <begin position="449"/>
        <end position="546"/>
    </location>
</feature>
<keyword evidence="3" id="KW-0804">Transcription</keyword>
<feature type="modified residue" description="4-aspartylphosphate" evidence="4">
    <location>
        <position position="76"/>
    </location>
</feature>
<evidence type="ECO:0000259" key="5">
    <source>
        <dbReference type="PROSITE" id="PS01124"/>
    </source>
</evidence>
<dbReference type="SMART" id="SM00448">
    <property type="entry name" value="REC"/>
    <property type="match status" value="1"/>
</dbReference>
<dbReference type="AlphaFoldDB" id="A0A3S9V062"/>
<dbReference type="PROSITE" id="PS50110">
    <property type="entry name" value="RESPONSE_REGULATORY"/>
    <property type="match status" value="1"/>
</dbReference>
<dbReference type="InterPro" id="IPR018062">
    <property type="entry name" value="HTH_AraC-typ_CS"/>
</dbReference>
<dbReference type="OrthoDB" id="342399at2"/>
<evidence type="ECO:0000256" key="2">
    <source>
        <dbReference type="ARBA" id="ARBA00023125"/>
    </source>
</evidence>
<dbReference type="PROSITE" id="PS00041">
    <property type="entry name" value="HTH_ARAC_FAMILY_1"/>
    <property type="match status" value="1"/>
</dbReference>
<keyword evidence="1" id="KW-0805">Transcription regulation</keyword>
<dbReference type="Gene3D" id="3.40.50.2300">
    <property type="match status" value="1"/>
</dbReference>
<gene>
    <name evidence="7" type="ORF">EI981_16745</name>
</gene>
<dbReference type="InterPro" id="IPR018060">
    <property type="entry name" value="HTH_AraC"/>
</dbReference>
<keyword evidence="8" id="KW-1185">Reference proteome</keyword>
<organism evidence="7 8">
    <name type="scientific">Paenibacillus lutimineralis</name>
    <dbReference type="NCBI Taxonomy" id="2707005"/>
    <lineage>
        <taxon>Bacteria</taxon>
        <taxon>Bacillati</taxon>
        <taxon>Bacillota</taxon>
        <taxon>Bacilli</taxon>
        <taxon>Bacillales</taxon>
        <taxon>Paenibacillaceae</taxon>
        <taxon>Paenibacillus</taxon>
    </lineage>
</organism>
<dbReference type="PRINTS" id="PR00032">
    <property type="entry name" value="HTHARAC"/>
</dbReference>
<dbReference type="PANTHER" id="PTHR43280:SF10">
    <property type="entry name" value="REGULATORY PROTEIN POCR"/>
    <property type="match status" value="1"/>
</dbReference>
<dbReference type="EMBL" id="CP034346">
    <property type="protein sequence ID" value="AZS15920.1"/>
    <property type="molecule type" value="Genomic_DNA"/>
</dbReference>
<dbReference type="InterPro" id="IPR001789">
    <property type="entry name" value="Sig_transdc_resp-reg_receiver"/>
</dbReference>
<accession>A0A3S9V062</accession>
<evidence type="ECO:0000256" key="4">
    <source>
        <dbReference type="PROSITE-ProRule" id="PRU00169"/>
    </source>
</evidence>
<keyword evidence="4" id="KW-0597">Phosphoprotein</keyword>
<keyword evidence="2" id="KW-0238">DNA-binding</keyword>
<dbReference type="SUPFAM" id="SSF52172">
    <property type="entry name" value="CheY-like"/>
    <property type="match status" value="1"/>
</dbReference>
<dbReference type="Gene3D" id="1.10.10.60">
    <property type="entry name" value="Homeodomain-like"/>
    <property type="match status" value="2"/>
</dbReference>
<dbReference type="PANTHER" id="PTHR43280">
    <property type="entry name" value="ARAC-FAMILY TRANSCRIPTIONAL REGULATOR"/>
    <property type="match status" value="1"/>
</dbReference>
<dbReference type="Pfam" id="PF00072">
    <property type="entry name" value="Response_reg"/>
    <property type="match status" value="1"/>
</dbReference>
<evidence type="ECO:0000313" key="7">
    <source>
        <dbReference type="EMBL" id="AZS15920.1"/>
    </source>
</evidence>
<dbReference type="CDD" id="cd17536">
    <property type="entry name" value="REC_YesN-like"/>
    <property type="match status" value="1"/>
</dbReference>
<evidence type="ECO:0000259" key="6">
    <source>
        <dbReference type="PROSITE" id="PS50110"/>
    </source>
</evidence>
<name>A0A3S9V062_9BACL</name>
<dbReference type="InterPro" id="IPR009057">
    <property type="entry name" value="Homeodomain-like_sf"/>
</dbReference>
<dbReference type="InterPro" id="IPR011006">
    <property type="entry name" value="CheY-like_superfamily"/>
</dbReference>
<dbReference type="GO" id="GO:0000160">
    <property type="term" value="P:phosphorelay signal transduction system"/>
    <property type="evidence" value="ECO:0007669"/>
    <property type="project" value="InterPro"/>
</dbReference>
<dbReference type="InterPro" id="IPR020449">
    <property type="entry name" value="Tscrpt_reg_AraC-type_HTH"/>
</dbReference>
<dbReference type="Pfam" id="PF12833">
    <property type="entry name" value="HTH_18"/>
    <property type="match status" value="1"/>
</dbReference>